<gene>
    <name evidence="2" type="ORF">PGTUg99_025211</name>
</gene>
<proteinExistence type="predicted"/>
<accession>A0A5B0SD46</accession>
<evidence type="ECO:0000256" key="1">
    <source>
        <dbReference type="SAM" id="MobiDB-lite"/>
    </source>
</evidence>
<reference evidence="2 3" key="1">
    <citation type="submission" date="2019-05" db="EMBL/GenBank/DDBJ databases">
        <title>Emergence of the Ug99 lineage of the wheat stem rust pathogen through somatic hybridization.</title>
        <authorList>
            <person name="Li F."/>
            <person name="Upadhyaya N.M."/>
            <person name="Sperschneider J."/>
            <person name="Matny O."/>
            <person name="Nguyen-Phuc H."/>
            <person name="Mago R."/>
            <person name="Raley C."/>
            <person name="Miller M.E."/>
            <person name="Silverstein K.A.T."/>
            <person name="Henningsen E."/>
            <person name="Hirsch C.D."/>
            <person name="Visser B."/>
            <person name="Pretorius Z.A."/>
            <person name="Steffenson B.J."/>
            <person name="Schwessinger B."/>
            <person name="Dodds P.N."/>
            <person name="Figueroa M."/>
        </authorList>
    </citation>
    <scope>NUCLEOTIDE SEQUENCE [LARGE SCALE GENOMIC DNA]</scope>
    <source>
        <strain evidence="2 3">Ug99</strain>
    </source>
</reference>
<name>A0A5B0SD46_PUCGR</name>
<comment type="caution">
    <text evidence="2">The sequence shown here is derived from an EMBL/GenBank/DDBJ whole genome shotgun (WGS) entry which is preliminary data.</text>
</comment>
<evidence type="ECO:0000313" key="2">
    <source>
        <dbReference type="EMBL" id="KAA1135439.1"/>
    </source>
</evidence>
<evidence type="ECO:0000313" key="3">
    <source>
        <dbReference type="Proteomes" id="UP000325313"/>
    </source>
</evidence>
<feature type="compositionally biased region" description="Polar residues" evidence="1">
    <location>
        <begin position="79"/>
        <end position="91"/>
    </location>
</feature>
<organism evidence="2 3">
    <name type="scientific">Puccinia graminis f. sp. tritici</name>
    <dbReference type="NCBI Taxonomy" id="56615"/>
    <lineage>
        <taxon>Eukaryota</taxon>
        <taxon>Fungi</taxon>
        <taxon>Dikarya</taxon>
        <taxon>Basidiomycota</taxon>
        <taxon>Pucciniomycotina</taxon>
        <taxon>Pucciniomycetes</taxon>
        <taxon>Pucciniales</taxon>
        <taxon>Pucciniaceae</taxon>
        <taxon>Puccinia</taxon>
    </lineage>
</organism>
<protein>
    <submittedName>
        <fullName evidence="2">Uncharacterized protein</fullName>
    </submittedName>
</protein>
<dbReference type="AlphaFoldDB" id="A0A5B0SD46"/>
<sequence length="130" mass="14474">MIILMCSPISHMHTTTGKDLHLHTTSFPNRLKAQPASPTGPRTPKPPADAAPGGGAMECTKNPTDGSLPHTLSRRADPSSISKPQTRSIGSWPTKKRAKRDHKLDCSWSRVWQRTTLTLQHHQHLRRYKG</sequence>
<dbReference type="EMBL" id="VDEP01000039">
    <property type="protein sequence ID" value="KAA1135439.1"/>
    <property type="molecule type" value="Genomic_DNA"/>
</dbReference>
<feature type="region of interest" description="Disordered" evidence="1">
    <location>
        <begin position="20"/>
        <end position="107"/>
    </location>
</feature>
<dbReference type="Proteomes" id="UP000325313">
    <property type="component" value="Unassembled WGS sequence"/>
</dbReference>